<dbReference type="PANTHER" id="PTHR32071:SF57">
    <property type="entry name" value="C4-DICARBOXYLATE TRANSPORT TRANSCRIPTIONAL REGULATORY PROTEIN DCTD"/>
    <property type="match status" value="1"/>
</dbReference>
<dbReference type="SUPFAM" id="SSF52540">
    <property type="entry name" value="P-loop containing nucleoside triphosphate hydrolases"/>
    <property type="match status" value="1"/>
</dbReference>
<evidence type="ECO:0000256" key="1">
    <source>
        <dbReference type="ARBA" id="ARBA00022741"/>
    </source>
</evidence>
<dbReference type="InterPro" id="IPR025662">
    <property type="entry name" value="Sigma_54_int_dom_ATP-bd_1"/>
</dbReference>
<dbReference type="SMART" id="SM00382">
    <property type="entry name" value="AAA"/>
    <property type="match status" value="1"/>
</dbReference>
<keyword evidence="5" id="KW-0804">Transcription</keyword>
<evidence type="ECO:0000256" key="5">
    <source>
        <dbReference type="ARBA" id="ARBA00023163"/>
    </source>
</evidence>
<proteinExistence type="predicted"/>
<dbReference type="InterPro" id="IPR029016">
    <property type="entry name" value="GAF-like_dom_sf"/>
</dbReference>
<dbReference type="InterPro" id="IPR002197">
    <property type="entry name" value="HTH_Fis"/>
</dbReference>
<evidence type="ECO:0000256" key="2">
    <source>
        <dbReference type="ARBA" id="ARBA00022840"/>
    </source>
</evidence>
<dbReference type="Gene3D" id="3.40.50.300">
    <property type="entry name" value="P-loop containing nucleotide triphosphate hydrolases"/>
    <property type="match status" value="1"/>
</dbReference>
<keyword evidence="2" id="KW-0067">ATP-binding</keyword>
<dbReference type="EMBL" id="CP068053">
    <property type="protein sequence ID" value="QQS99409.1"/>
    <property type="molecule type" value="Genomic_DNA"/>
</dbReference>
<dbReference type="Pfam" id="PF01590">
    <property type="entry name" value="GAF"/>
    <property type="match status" value="1"/>
</dbReference>
<dbReference type="RefSeq" id="WP_040374328.1">
    <property type="nucleotide sequence ID" value="NZ_CP068053.1"/>
</dbReference>
<dbReference type="InterPro" id="IPR025943">
    <property type="entry name" value="Sigma_54_int_dom_ATP-bd_2"/>
</dbReference>
<dbReference type="PRINTS" id="PR01590">
    <property type="entry name" value="HTHFIS"/>
</dbReference>
<evidence type="ECO:0000259" key="6">
    <source>
        <dbReference type="PROSITE" id="PS50045"/>
    </source>
</evidence>
<dbReference type="InterPro" id="IPR003018">
    <property type="entry name" value="GAF"/>
</dbReference>
<dbReference type="GO" id="GO:0006355">
    <property type="term" value="P:regulation of DNA-templated transcription"/>
    <property type="evidence" value="ECO:0007669"/>
    <property type="project" value="InterPro"/>
</dbReference>
<dbReference type="PROSITE" id="PS50045">
    <property type="entry name" value="SIGMA54_INTERACT_4"/>
    <property type="match status" value="1"/>
</dbReference>
<dbReference type="InterPro" id="IPR027417">
    <property type="entry name" value="P-loop_NTPase"/>
</dbReference>
<keyword evidence="3" id="KW-0805">Transcription regulation</keyword>
<protein>
    <submittedName>
        <fullName evidence="7">Sigma-54-dependent Fis family transcriptional regulator</fullName>
    </submittedName>
</protein>
<keyword evidence="8" id="KW-1185">Reference proteome</keyword>
<evidence type="ECO:0000313" key="8">
    <source>
        <dbReference type="Proteomes" id="UP000595254"/>
    </source>
</evidence>
<accession>A0A974S0N0</accession>
<dbReference type="Proteomes" id="UP000595254">
    <property type="component" value="Chromosome"/>
</dbReference>
<dbReference type="Pfam" id="PF02954">
    <property type="entry name" value="HTH_8"/>
    <property type="match status" value="1"/>
</dbReference>
<evidence type="ECO:0000256" key="4">
    <source>
        <dbReference type="ARBA" id="ARBA00023125"/>
    </source>
</evidence>
<dbReference type="GO" id="GO:0005524">
    <property type="term" value="F:ATP binding"/>
    <property type="evidence" value="ECO:0007669"/>
    <property type="project" value="UniProtKB-KW"/>
</dbReference>
<evidence type="ECO:0000256" key="3">
    <source>
        <dbReference type="ARBA" id="ARBA00023015"/>
    </source>
</evidence>
<dbReference type="Gene3D" id="1.10.8.60">
    <property type="match status" value="1"/>
</dbReference>
<dbReference type="Gene3D" id="1.10.10.60">
    <property type="entry name" value="Homeodomain-like"/>
    <property type="match status" value="1"/>
</dbReference>
<keyword evidence="4" id="KW-0238">DNA-binding</keyword>
<reference evidence="7 8" key="1">
    <citation type="submission" date="2021-01" db="EMBL/GenBank/DDBJ databases">
        <title>FDA dAtabase for Regulatory Grade micrObial Sequences (FDA-ARGOS): Supporting development and validation of Infectious Disease Dx tests.</title>
        <authorList>
            <person name="Nelson B."/>
            <person name="Plummer A."/>
            <person name="Tallon L."/>
            <person name="Sadzewicz L."/>
            <person name="Zhao X."/>
            <person name="Boylan J."/>
            <person name="Ott S."/>
            <person name="Bowen H."/>
            <person name="Vavikolanu K."/>
            <person name="Mehta A."/>
            <person name="Aluvathingal J."/>
            <person name="Nadendla S."/>
            <person name="Myers T."/>
            <person name="Yan Y."/>
            <person name="Sichtig H."/>
        </authorList>
    </citation>
    <scope>NUCLEOTIDE SEQUENCE [LARGE SCALE GENOMIC DNA]</scope>
    <source>
        <strain evidence="7 8">FDAARGOS_1161</strain>
    </source>
</reference>
<dbReference type="Gene3D" id="3.30.450.40">
    <property type="match status" value="1"/>
</dbReference>
<dbReference type="InterPro" id="IPR009057">
    <property type="entry name" value="Homeodomain-like_sf"/>
</dbReference>
<gene>
    <name evidence="7" type="ORF">I6J18_17520</name>
</gene>
<dbReference type="InterPro" id="IPR003593">
    <property type="entry name" value="AAA+_ATPase"/>
</dbReference>
<dbReference type="PROSITE" id="PS00675">
    <property type="entry name" value="SIGMA54_INTERACT_1"/>
    <property type="match status" value="1"/>
</dbReference>
<dbReference type="Pfam" id="PF25601">
    <property type="entry name" value="AAA_lid_14"/>
    <property type="match status" value="1"/>
</dbReference>
<dbReference type="PANTHER" id="PTHR32071">
    <property type="entry name" value="TRANSCRIPTIONAL REGULATORY PROTEIN"/>
    <property type="match status" value="1"/>
</dbReference>
<name>A0A974S0N0_PERPY</name>
<dbReference type="InterPro" id="IPR002078">
    <property type="entry name" value="Sigma_54_int"/>
</dbReference>
<dbReference type="FunFam" id="3.40.50.300:FF:000006">
    <property type="entry name" value="DNA-binding transcriptional regulator NtrC"/>
    <property type="match status" value="1"/>
</dbReference>
<dbReference type="GO" id="GO:0043565">
    <property type="term" value="F:sequence-specific DNA binding"/>
    <property type="evidence" value="ECO:0007669"/>
    <property type="project" value="InterPro"/>
</dbReference>
<dbReference type="PROSITE" id="PS00676">
    <property type="entry name" value="SIGMA54_INTERACT_2"/>
    <property type="match status" value="1"/>
</dbReference>
<dbReference type="Pfam" id="PF00158">
    <property type="entry name" value="Sigma54_activat"/>
    <property type="match status" value="1"/>
</dbReference>
<evidence type="ECO:0000313" key="7">
    <source>
        <dbReference type="EMBL" id="QQS99409.1"/>
    </source>
</evidence>
<dbReference type="KEGG" id="ppsr:I6J18_17520"/>
<dbReference type="CDD" id="cd00009">
    <property type="entry name" value="AAA"/>
    <property type="match status" value="1"/>
</dbReference>
<feature type="domain" description="Sigma-54 factor interaction" evidence="6">
    <location>
        <begin position="285"/>
        <end position="510"/>
    </location>
</feature>
<dbReference type="InterPro" id="IPR058031">
    <property type="entry name" value="AAA_lid_NorR"/>
</dbReference>
<dbReference type="AlphaFoldDB" id="A0A974S0N0"/>
<keyword evidence="1" id="KW-0547">Nucleotide-binding</keyword>
<dbReference type="SUPFAM" id="SSF46689">
    <property type="entry name" value="Homeodomain-like"/>
    <property type="match status" value="1"/>
</dbReference>
<sequence length="589" mass="65604">MSSVNLSDQTELIDQSWKRCQNFGLLSTGPINNLLLTGKDLQVVLKENEFLIKQTASILEKLYPVNHSNGHVTVIVDRNGTIIHKVGKLDIGDSPDYMSIGSNWSEEIKGTNAIGLAIYEKKPIFTHAEHHFFVKNHYLTCAASPIYSPTGEFIGAINISAKKELYNPFMISLVSIAAEAIQNRLLLTHTNHESLLAIKEIELTANLCTFPLLSLDHEKKIIRANQTARLLFGENCIGNEFHNKHGYSVDVISDQTNKTVRSVVSLHKTNKMKPQGIALYTISDIIGSCKKIENVKKIIQKAALSTYPVIIYGESGTGKELIAQSLHTAGPRSTKPFIAVNCSAIPESLIESELFGYEGGAFTGANREGVPGKFEAAHGGTIFLDEIGDMSLKAQSALLRVLQDKVVTRIGALSGKSIDVRVLTATNKNLFEEVHAGRFREDLYYRLKGLFITLPPLRQRSDIIELTEHLLSRLDNPSIRLSEEAKQLLHSYHWPGNIRELNSVLMQASFYTENNEIQGSDLQFEHGYEQESNSLVVEQLKHNSLINTEIAAIEQVLQSVEWNISKAATILKISRNTLYNKINKYSLVK</sequence>
<organism evidence="7 8">
    <name type="scientific">Peribacillus psychrosaccharolyticus</name>
    <name type="common">Bacillus psychrosaccharolyticus</name>
    <dbReference type="NCBI Taxonomy" id="1407"/>
    <lineage>
        <taxon>Bacteria</taxon>
        <taxon>Bacillati</taxon>
        <taxon>Bacillota</taxon>
        <taxon>Bacilli</taxon>
        <taxon>Bacillales</taxon>
        <taxon>Bacillaceae</taxon>
        <taxon>Peribacillus</taxon>
    </lineage>
</organism>